<dbReference type="PROSITE" id="PS50995">
    <property type="entry name" value="HTH_MARR_2"/>
    <property type="match status" value="1"/>
</dbReference>
<dbReference type="OrthoDB" id="3177763at2"/>
<organism evidence="2 3">
    <name type="scientific">Frondihabitans australicus</name>
    <dbReference type="NCBI Taxonomy" id="386892"/>
    <lineage>
        <taxon>Bacteria</taxon>
        <taxon>Bacillati</taxon>
        <taxon>Actinomycetota</taxon>
        <taxon>Actinomycetes</taxon>
        <taxon>Micrococcales</taxon>
        <taxon>Microbacteriaceae</taxon>
        <taxon>Frondihabitans</taxon>
    </lineage>
</organism>
<evidence type="ECO:0000313" key="2">
    <source>
        <dbReference type="EMBL" id="RKR75954.1"/>
    </source>
</evidence>
<gene>
    <name evidence="2" type="ORF">C8E83_3118</name>
</gene>
<dbReference type="RefSeq" id="WP_121370806.1">
    <property type="nucleotide sequence ID" value="NZ_RBKS01000001.1"/>
</dbReference>
<dbReference type="GO" id="GO:0006950">
    <property type="term" value="P:response to stress"/>
    <property type="evidence" value="ECO:0007669"/>
    <property type="project" value="TreeGrafter"/>
</dbReference>
<dbReference type="InterPro" id="IPR036390">
    <property type="entry name" value="WH_DNA-bd_sf"/>
</dbReference>
<dbReference type="PANTHER" id="PTHR33164:SF43">
    <property type="entry name" value="HTH-TYPE TRANSCRIPTIONAL REPRESSOR YETL"/>
    <property type="match status" value="1"/>
</dbReference>
<evidence type="ECO:0000313" key="3">
    <source>
        <dbReference type="Proteomes" id="UP000280008"/>
    </source>
</evidence>
<dbReference type="GO" id="GO:0003677">
    <property type="term" value="F:DNA binding"/>
    <property type="evidence" value="ECO:0007669"/>
    <property type="project" value="UniProtKB-KW"/>
</dbReference>
<proteinExistence type="predicted"/>
<protein>
    <submittedName>
        <fullName evidence="2">DNA-binding MarR family transcriptional regulator</fullName>
    </submittedName>
</protein>
<dbReference type="InterPro" id="IPR039422">
    <property type="entry name" value="MarR/SlyA-like"/>
</dbReference>
<accession>A0A495IIY0</accession>
<name>A0A495IIY0_9MICO</name>
<dbReference type="EMBL" id="RBKS01000001">
    <property type="protein sequence ID" value="RKR75954.1"/>
    <property type="molecule type" value="Genomic_DNA"/>
</dbReference>
<sequence>MNASAPVTLDERLGILLKSAQSVLHQSMGDALRPLDLTVPQYACLQGLADSPGITSSELARRAFVSRQSMNVLLQGLQDRGLVTRSESPGPRRERAATLTPAAVELGGQARALVAVVASAMRAPLDDADARRLAELLEACRDALLARPS</sequence>
<dbReference type="InterPro" id="IPR000835">
    <property type="entry name" value="HTH_MarR-typ"/>
</dbReference>
<dbReference type="SUPFAM" id="SSF46785">
    <property type="entry name" value="Winged helix' DNA-binding domain"/>
    <property type="match status" value="1"/>
</dbReference>
<dbReference type="PANTHER" id="PTHR33164">
    <property type="entry name" value="TRANSCRIPTIONAL REGULATOR, MARR FAMILY"/>
    <property type="match status" value="1"/>
</dbReference>
<dbReference type="AlphaFoldDB" id="A0A495IIY0"/>
<dbReference type="GO" id="GO:0003700">
    <property type="term" value="F:DNA-binding transcription factor activity"/>
    <property type="evidence" value="ECO:0007669"/>
    <property type="project" value="InterPro"/>
</dbReference>
<dbReference type="Proteomes" id="UP000280008">
    <property type="component" value="Unassembled WGS sequence"/>
</dbReference>
<reference evidence="2 3" key="1">
    <citation type="submission" date="2018-10" db="EMBL/GenBank/DDBJ databases">
        <title>Sequencing the genomes of 1000 actinobacteria strains.</title>
        <authorList>
            <person name="Klenk H.-P."/>
        </authorList>
    </citation>
    <scope>NUCLEOTIDE SEQUENCE [LARGE SCALE GENOMIC DNA]</scope>
    <source>
        <strain evidence="2 3">DSM 17894</strain>
    </source>
</reference>
<dbReference type="SMART" id="SM00347">
    <property type="entry name" value="HTH_MARR"/>
    <property type="match status" value="1"/>
</dbReference>
<dbReference type="Pfam" id="PF12802">
    <property type="entry name" value="MarR_2"/>
    <property type="match status" value="1"/>
</dbReference>
<keyword evidence="2" id="KW-0238">DNA-binding</keyword>
<keyword evidence="3" id="KW-1185">Reference proteome</keyword>
<evidence type="ECO:0000259" key="1">
    <source>
        <dbReference type="PROSITE" id="PS50995"/>
    </source>
</evidence>
<dbReference type="InterPro" id="IPR036388">
    <property type="entry name" value="WH-like_DNA-bd_sf"/>
</dbReference>
<feature type="domain" description="HTH marR-type" evidence="1">
    <location>
        <begin position="10"/>
        <end position="142"/>
    </location>
</feature>
<comment type="caution">
    <text evidence="2">The sequence shown here is derived from an EMBL/GenBank/DDBJ whole genome shotgun (WGS) entry which is preliminary data.</text>
</comment>
<dbReference type="Gene3D" id="1.10.10.10">
    <property type="entry name" value="Winged helix-like DNA-binding domain superfamily/Winged helix DNA-binding domain"/>
    <property type="match status" value="1"/>
</dbReference>